<comment type="caution">
    <text evidence="3">The sequence shown here is derived from an EMBL/GenBank/DDBJ whole genome shotgun (WGS) entry which is preliminary data.</text>
</comment>
<dbReference type="EMBL" id="JBBNAG010000006">
    <property type="protein sequence ID" value="KAK9125852.1"/>
    <property type="molecule type" value="Genomic_DNA"/>
</dbReference>
<evidence type="ECO:0000256" key="1">
    <source>
        <dbReference type="ARBA" id="ARBA00005437"/>
    </source>
</evidence>
<dbReference type="AlphaFoldDB" id="A0AAP0J3U0"/>
<organism evidence="3 4">
    <name type="scientific">Stephania cephalantha</name>
    <dbReference type="NCBI Taxonomy" id="152367"/>
    <lineage>
        <taxon>Eukaryota</taxon>
        <taxon>Viridiplantae</taxon>
        <taxon>Streptophyta</taxon>
        <taxon>Embryophyta</taxon>
        <taxon>Tracheophyta</taxon>
        <taxon>Spermatophyta</taxon>
        <taxon>Magnoliopsida</taxon>
        <taxon>Ranunculales</taxon>
        <taxon>Menispermaceae</taxon>
        <taxon>Menispermoideae</taxon>
        <taxon>Cissampelideae</taxon>
        <taxon>Stephania</taxon>
    </lineage>
</organism>
<gene>
    <name evidence="3" type="ORF">Scep_014698</name>
</gene>
<dbReference type="InterPro" id="IPR038595">
    <property type="entry name" value="LOR_sf"/>
</dbReference>
<name>A0AAP0J3U0_9MAGN</name>
<dbReference type="Pfam" id="PF04525">
    <property type="entry name" value="LOR"/>
    <property type="match status" value="1"/>
</dbReference>
<comment type="similarity">
    <text evidence="1">Belongs to the LOR family.</text>
</comment>
<accession>A0AAP0J3U0</accession>
<keyword evidence="4" id="KW-1185">Reference proteome</keyword>
<feature type="region of interest" description="Disordered" evidence="2">
    <location>
        <begin position="1"/>
        <end position="20"/>
    </location>
</feature>
<sequence>MSRVHPAFENKRHEQVAKKEGIISTDDDGTGAPCVLTVWKRSSMSFQGTDGFTVFDDKGRLAFRVDNYSRRTRGLLLMDGAGRALLTLRPQILSLQYQWNGFAGEEVCGKRSSRYTTTPVFSMRRKSMIGNNKESEVFIGGCTRHSNKAPDFRIEGSFRRRSCSIRGPNGELVAEMSRKKVINKRTVLLSDDVFSLVVHQSFDRNLAMAFIIVMDRICRKPFTPILCS</sequence>
<protein>
    <recommendedName>
        <fullName evidence="5">Protein LURP-one-related 5-like</fullName>
    </recommendedName>
</protein>
<proteinExistence type="inferred from homology"/>
<dbReference type="SUPFAM" id="SSF54518">
    <property type="entry name" value="Tubby C-terminal domain-like"/>
    <property type="match status" value="1"/>
</dbReference>
<evidence type="ECO:0000256" key="2">
    <source>
        <dbReference type="SAM" id="MobiDB-lite"/>
    </source>
</evidence>
<dbReference type="Gene3D" id="2.40.160.200">
    <property type="entry name" value="LURP1-related"/>
    <property type="match status" value="1"/>
</dbReference>
<dbReference type="InterPro" id="IPR007612">
    <property type="entry name" value="LOR"/>
</dbReference>
<dbReference type="PANTHER" id="PTHR31087:SF95">
    <property type="entry name" value="EXPRESSED PROTEIN"/>
    <property type="match status" value="1"/>
</dbReference>
<reference evidence="3 4" key="1">
    <citation type="submission" date="2024-01" db="EMBL/GenBank/DDBJ databases">
        <title>Genome assemblies of Stephania.</title>
        <authorList>
            <person name="Yang L."/>
        </authorList>
    </citation>
    <scope>NUCLEOTIDE SEQUENCE [LARGE SCALE GENOMIC DNA]</scope>
    <source>
        <strain evidence="3">JXDWG</strain>
        <tissue evidence="3">Leaf</tissue>
    </source>
</reference>
<evidence type="ECO:0000313" key="3">
    <source>
        <dbReference type="EMBL" id="KAK9125852.1"/>
    </source>
</evidence>
<dbReference type="PANTHER" id="PTHR31087">
    <property type="match status" value="1"/>
</dbReference>
<dbReference type="Proteomes" id="UP001419268">
    <property type="component" value="Unassembled WGS sequence"/>
</dbReference>
<evidence type="ECO:0000313" key="4">
    <source>
        <dbReference type="Proteomes" id="UP001419268"/>
    </source>
</evidence>
<dbReference type="InterPro" id="IPR025659">
    <property type="entry name" value="Tubby-like_C"/>
</dbReference>
<evidence type="ECO:0008006" key="5">
    <source>
        <dbReference type="Google" id="ProtNLM"/>
    </source>
</evidence>